<proteinExistence type="predicted"/>
<feature type="transmembrane region" description="Helical" evidence="1">
    <location>
        <begin position="75"/>
        <end position="93"/>
    </location>
</feature>
<organism evidence="2 3">
    <name type="scientific">Pontiella sulfatireligans</name>
    <dbReference type="NCBI Taxonomy" id="2750658"/>
    <lineage>
        <taxon>Bacteria</taxon>
        <taxon>Pseudomonadati</taxon>
        <taxon>Kiritimatiellota</taxon>
        <taxon>Kiritimatiellia</taxon>
        <taxon>Kiritimatiellales</taxon>
        <taxon>Pontiellaceae</taxon>
        <taxon>Pontiella</taxon>
    </lineage>
</organism>
<feature type="transmembrane region" description="Helical" evidence="1">
    <location>
        <begin position="99"/>
        <end position="119"/>
    </location>
</feature>
<keyword evidence="1" id="KW-0812">Transmembrane</keyword>
<dbReference type="GO" id="GO:0005886">
    <property type="term" value="C:plasma membrane"/>
    <property type="evidence" value="ECO:0007669"/>
    <property type="project" value="TreeGrafter"/>
</dbReference>
<evidence type="ECO:0000313" key="3">
    <source>
        <dbReference type="Proteomes" id="UP000346198"/>
    </source>
</evidence>
<sequence length="127" mass="13926">MGTRKRIPLLIAGFALTALAAVGIFLPLLPTTPLLLLAAACFANSSEKCHRWLMEHNLFGPIIRNWHENRCMPRKAKIIAVASIIVFGTYAVGFAIDNLYVRIAGTLILLIGLVTVLRIKVCDGNQE</sequence>
<name>A0A6C2UK42_9BACT</name>
<reference evidence="2 3" key="1">
    <citation type="submission" date="2019-04" db="EMBL/GenBank/DDBJ databases">
        <authorList>
            <person name="Van Vliet M D."/>
        </authorList>
    </citation>
    <scope>NUCLEOTIDE SEQUENCE [LARGE SCALE GENOMIC DNA]</scope>
    <source>
        <strain evidence="2 3">F21</strain>
    </source>
</reference>
<evidence type="ECO:0000256" key="1">
    <source>
        <dbReference type="SAM" id="Phobius"/>
    </source>
</evidence>
<dbReference type="AlphaFoldDB" id="A0A6C2UK42"/>
<dbReference type="PANTHER" id="PTHR35813:SF1">
    <property type="entry name" value="INNER MEMBRANE PROTEIN YBAN"/>
    <property type="match status" value="1"/>
</dbReference>
<protein>
    <submittedName>
        <fullName evidence="2">Inner membrane protein YbaN</fullName>
    </submittedName>
</protein>
<dbReference type="Pfam" id="PF04304">
    <property type="entry name" value="DUF454"/>
    <property type="match status" value="1"/>
</dbReference>
<accession>A0A6C2UK42</accession>
<dbReference type="PANTHER" id="PTHR35813">
    <property type="entry name" value="INNER MEMBRANE PROTEIN YBAN"/>
    <property type="match status" value="1"/>
</dbReference>
<keyword evidence="1" id="KW-1133">Transmembrane helix</keyword>
<dbReference type="EMBL" id="CAAHFH010000001">
    <property type="protein sequence ID" value="VGO20600.1"/>
    <property type="molecule type" value="Genomic_DNA"/>
</dbReference>
<gene>
    <name evidence="2" type="primary">ybaN</name>
    <name evidence="2" type="ORF">SCARR_02665</name>
</gene>
<dbReference type="Proteomes" id="UP000346198">
    <property type="component" value="Unassembled WGS sequence"/>
</dbReference>
<dbReference type="PIRSF" id="PIRSF016789">
    <property type="entry name" value="DUF454"/>
    <property type="match status" value="1"/>
</dbReference>
<keyword evidence="3" id="KW-1185">Reference proteome</keyword>
<feature type="transmembrane region" description="Helical" evidence="1">
    <location>
        <begin position="7"/>
        <end position="28"/>
    </location>
</feature>
<dbReference type="RefSeq" id="WP_136062004.1">
    <property type="nucleotide sequence ID" value="NZ_CAAHFH010000001.1"/>
</dbReference>
<dbReference type="InterPro" id="IPR007401">
    <property type="entry name" value="DUF454"/>
</dbReference>
<evidence type="ECO:0000313" key="2">
    <source>
        <dbReference type="EMBL" id="VGO20600.1"/>
    </source>
</evidence>
<keyword evidence="1" id="KW-0472">Membrane</keyword>